<comment type="similarity">
    <text evidence="1">Belongs to the TTC38 family.</text>
</comment>
<dbReference type="InterPro" id="IPR033891">
    <property type="entry name" value="TTC38"/>
</dbReference>
<evidence type="ECO:0000256" key="3">
    <source>
        <dbReference type="ARBA" id="ARBA00022737"/>
    </source>
</evidence>
<proteinExistence type="inferred from homology"/>
<dbReference type="AlphaFoldDB" id="A0A511B4M4"/>
<name>A0A511B4M4_9PROT</name>
<dbReference type="InterPro" id="IPR011990">
    <property type="entry name" value="TPR-like_helical_dom_sf"/>
</dbReference>
<dbReference type="CDD" id="cd05804">
    <property type="entry name" value="StaR_like"/>
    <property type="match status" value="1"/>
</dbReference>
<accession>A0A511B4M4</accession>
<evidence type="ECO:0000256" key="2">
    <source>
        <dbReference type="ARBA" id="ARBA00019992"/>
    </source>
</evidence>
<dbReference type="PANTHER" id="PTHR16263:SF4">
    <property type="entry name" value="TETRATRICOPEPTIDE REPEAT PROTEIN 38"/>
    <property type="match status" value="1"/>
</dbReference>
<keyword evidence="4" id="KW-0802">TPR repeat</keyword>
<keyword evidence="3" id="KW-0677">Repeat</keyword>
<evidence type="ECO:0000313" key="5">
    <source>
        <dbReference type="EMBL" id="GEK94653.1"/>
    </source>
</evidence>
<keyword evidence="6" id="KW-1185">Reference proteome</keyword>
<evidence type="ECO:0000256" key="4">
    <source>
        <dbReference type="ARBA" id="ARBA00022803"/>
    </source>
</evidence>
<protein>
    <recommendedName>
        <fullName evidence="2">Tetratricopeptide repeat protein 38</fullName>
    </recommendedName>
</protein>
<sequence length="416" mass="46778">MTHDTLGNDISATDTRTVDGINAFVSGYLGYELKLAGILETADQTPDCLANVYAGLLWMLSETGDVPIQARDYLERASKNLQHALPREKLLFGLLNAWVNNQPAKIIEHTDHILSQWPRDLVTLKIRHYHDFIHGRFEDMLTTAQRCAPAAGDVAALHGMLAFSYEQCHDLKAAETAARHALKLDPSEPWSQHALAHVLLTENRIDEGIRFLEANSGGWGHLTSFMYTHLWWHLALFYLAQGRKKDALRVYDEHCWARERSFSQDQVGAVSLLVRLELAGVEVDERWAQLADWLAARQNDVSQPFLTLQYLYGLLRARRPEGKLLLEKIEQLPSDKAAWDLVGKPLSRGIAAYLEQENAKASSLFDSAMPHLQDIGGSHAQRDLFLKIRDNLRKQGFSKPQRAYVGATGSPELPGT</sequence>
<dbReference type="PANTHER" id="PTHR16263">
    <property type="entry name" value="TETRATRICOPEPTIDE REPEAT PROTEIN 38"/>
    <property type="match status" value="1"/>
</dbReference>
<dbReference type="RefSeq" id="WP_228118624.1">
    <property type="nucleotide sequence ID" value="NZ_BARC01000001.1"/>
</dbReference>
<gene>
    <name evidence="5" type="ORF">GWA01_24230</name>
</gene>
<comment type="caution">
    <text evidence="5">The sequence shown here is derived from an EMBL/GenBank/DDBJ whole genome shotgun (WGS) entry which is preliminary data.</text>
</comment>
<evidence type="ECO:0000313" key="6">
    <source>
        <dbReference type="Proteomes" id="UP000321230"/>
    </source>
</evidence>
<reference evidence="5 6" key="1">
    <citation type="submission" date="2019-07" db="EMBL/GenBank/DDBJ databases">
        <title>Whole genome shotgun sequence of Gluconobacter wancherniae NBRC 103581.</title>
        <authorList>
            <person name="Hosoyama A."/>
            <person name="Uohara A."/>
            <person name="Ohji S."/>
            <person name="Ichikawa N."/>
        </authorList>
    </citation>
    <scope>NUCLEOTIDE SEQUENCE [LARGE SCALE GENOMIC DNA]</scope>
    <source>
        <strain evidence="5 6">NBRC 103581</strain>
    </source>
</reference>
<dbReference type="Proteomes" id="UP000321230">
    <property type="component" value="Unassembled WGS sequence"/>
</dbReference>
<dbReference type="SUPFAM" id="SSF48452">
    <property type="entry name" value="TPR-like"/>
    <property type="match status" value="1"/>
</dbReference>
<organism evidence="5 6">
    <name type="scientific">Gluconobacter wancherniae NBRC 103581</name>
    <dbReference type="NCBI Taxonomy" id="656744"/>
    <lineage>
        <taxon>Bacteria</taxon>
        <taxon>Pseudomonadati</taxon>
        <taxon>Pseudomonadota</taxon>
        <taxon>Alphaproteobacteria</taxon>
        <taxon>Acetobacterales</taxon>
        <taxon>Acetobacteraceae</taxon>
        <taxon>Gluconobacter</taxon>
    </lineage>
</organism>
<evidence type="ECO:0000256" key="1">
    <source>
        <dbReference type="ARBA" id="ARBA00005857"/>
    </source>
</evidence>
<dbReference type="EMBL" id="BJUZ01000004">
    <property type="protein sequence ID" value="GEK94653.1"/>
    <property type="molecule type" value="Genomic_DNA"/>
</dbReference>
<dbReference type="Gene3D" id="1.25.40.10">
    <property type="entry name" value="Tetratricopeptide repeat domain"/>
    <property type="match status" value="1"/>
</dbReference>